<feature type="transmembrane region" description="Helical" evidence="2">
    <location>
        <begin position="171"/>
        <end position="191"/>
    </location>
</feature>
<dbReference type="RefSeq" id="WP_101830917.1">
    <property type="nucleotide sequence ID" value="NZ_FZMO01000075.1"/>
</dbReference>
<evidence type="ECO:0000256" key="2">
    <source>
        <dbReference type="SAM" id="Phobius"/>
    </source>
</evidence>
<feature type="region of interest" description="Disordered" evidence="1">
    <location>
        <begin position="237"/>
        <end position="275"/>
    </location>
</feature>
<evidence type="ECO:0000256" key="1">
    <source>
        <dbReference type="SAM" id="MobiDB-lite"/>
    </source>
</evidence>
<dbReference type="EMBL" id="FZMO01000075">
    <property type="protein sequence ID" value="SNQ46988.1"/>
    <property type="molecule type" value="Genomic_DNA"/>
</dbReference>
<keyword evidence="2" id="KW-0812">Transmembrane</keyword>
<dbReference type="Proteomes" id="UP000234331">
    <property type="component" value="Unassembled WGS sequence"/>
</dbReference>
<keyword evidence="4" id="KW-1185">Reference proteome</keyword>
<dbReference type="AlphaFoldDB" id="A0A2I2KMU6"/>
<keyword evidence="2" id="KW-1133">Transmembrane helix</keyword>
<proteinExistence type="predicted"/>
<accession>A0A2I2KMU6</accession>
<gene>
    <name evidence="3" type="ORF">FRACA_1660002</name>
</gene>
<keyword evidence="2" id="KW-0472">Membrane</keyword>
<name>A0A2I2KMU6_9ACTN</name>
<feature type="transmembrane region" description="Helical" evidence="2">
    <location>
        <begin position="142"/>
        <end position="162"/>
    </location>
</feature>
<organism evidence="3 4">
    <name type="scientific">Frankia canadensis</name>
    <dbReference type="NCBI Taxonomy" id="1836972"/>
    <lineage>
        <taxon>Bacteria</taxon>
        <taxon>Bacillati</taxon>
        <taxon>Actinomycetota</taxon>
        <taxon>Actinomycetes</taxon>
        <taxon>Frankiales</taxon>
        <taxon>Frankiaceae</taxon>
        <taxon>Frankia</taxon>
    </lineage>
</organism>
<evidence type="ECO:0000313" key="4">
    <source>
        <dbReference type="Proteomes" id="UP000234331"/>
    </source>
</evidence>
<sequence>MTWGTSGRRWLMAGVVGAAVLLSSLGLLVVAVVPPFTSADEAEHTAYAVQIGHGSLPTLDTPMRSRLPGMPGLPSGCRASSAQARAAIETRARELCGVRLDRPLTNFDLIYTANHPPLFYAAESVPLRIGTGLDRPRGGFRAARALNVLFGVGLVVATAALARELLPRRPAVAVGAAGIIAVIGLVVTTSGQVYNDVLAMAMITGLLAAASALIRRGADWRAVSPCRCWRLGGGQPGERGGGARGGAARRRRGGRAGRGGAMVAAAGRRSRGGGCTPGGDNGCHWLVLPPQRPSLR</sequence>
<evidence type="ECO:0000313" key="3">
    <source>
        <dbReference type="EMBL" id="SNQ46988.1"/>
    </source>
</evidence>
<dbReference type="OrthoDB" id="3213793at2"/>
<protein>
    <submittedName>
        <fullName evidence="3">Uncharacterized protein</fullName>
    </submittedName>
</protein>
<reference evidence="3 4" key="1">
    <citation type="submission" date="2017-06" db="EMBL/GenBank/DDBJ databases">
        <authorList>
            <person name="Kim H.J."/>
            <person name="Triplett B.A."/>
        </authorList>
    </citation>
    <scope>NUCLEOTIDE SEQUENCE [LARGE SCALE GENOMIC DNA]</scope>
    <source>
        <strain evidence="3">FRACA_ARgP5</strain>
    </source>
</reference>
<feature type="transmembrane region" description="Helical" evidence="2">
    <location>
        <begin position="12"/>
        <end position="33"/>
    </location>
</feature>